<dbReference type="InterPro" id="IPR001251">
    <property type="entry name" value="CRAL-TRIO_dom"/>
</dbReference>
<dbReference type="EMBL" id="LNIX01000008">
    <property type="protein sequence ID" value="OXA50617.1"/>
    <property type="molecule type" value="Genomic_DNA"/>
</dbReference>
<dbReference type="OMA" id="QDKACMG"/>
<evidence type="ECO:0000313" key="2">
    <source>
        <dbReference type="EMBL" id="OXA50617.1"/>
    </source>
</evidence>
<dbReference type="CDD" id="cd00170">
    <property type="entry name" value="SEC14"/>
    <property type="match status" value="1"/>
</dbReference>
<name>A0A226E0X0_FOLCA</name>
<feature type="domain" description="CRAL-TRIO" evidence="1">
    <location>
        <begin position="106"/>
        <end position="227"/>
    </location>
</feature>
<sequence length="227" mass="26613">MWSDHRDAAPFLPQAPSLPEKELVLQVFLYFLELGNCIEILNFYLENKVRDRISDLFLSNEYLEDKNLVRFIRARSGSINQAEQMIRKNVEWMAQEKIDELLRWKYPPNLEDYFPWWVCGFDEFGGPIVVIQTGLWEPAHVSGMKTDLVRYLLLIIEKCRRVLYARSTNRDYIPQFSVIIDCLGLGWKHYLSYDGIQAAILALRYFEANYPDSLRLGAAVNCGWEAF</sequence>
<organism evidence="2 3">
    <name type="scientific">Folsomia candida</name>
    <name type="common">Springtail</name>
    <dbReference type="NCBI Taxonomy" id="158441"/>
    <lineage>
        <taxon>Eukaryota</taxon>
        <taxon>Metazoa</taxon>
        <taxon>Ecdysozoa</taxon>
        <taxon>Arthropoda</taxon>
        <taxon>Hexapoda</taxon>
        <taxon>Collembola</taxon>
        <taxon>Entomobryomorpha</taxon>
        <taxon>Isotomoidea</taxon>
        <taxon>Isotomidae</taxon>
        <taxon>Proisotominae</taxon>
        <taxon>Folsomia</taxon>
    </lineage>
</organism>
<accession>A0A226E0X0</accession>
<dbReference type="Pfam" id="PF00650">
    <property type="entry name" value="CRAL_TRIO"/>
    <property type="match status" value="1"/>
</dbReference>
<dbReference type="PANTHER" id="PTHR23324:SF83">
    <property type="entry name" value="SEC14-LIKE PROTEIN 2"/>
    <property type="match status" value="1"/>
</dbReference>
<evidence type="ECO:0000313" key="3">
    <source>
        <dbReference type="Proteomes" id="UP000198287"/>
    </source>
</evidence>
<dbReference type="AlphaFoldDB" id="A0A226E0X0"/>
<dbReference type="Gene3D" id="3.40.525.10">
    <property type="entry name" value="CRAL-TRIO lipid binding domain"/>
    <property type="match status" value="1"/>
</dbReference>
<dbReference type="InterPro" id="IPR036865">
    <property type="entry name" value="CRAL-TRIO_dom_sf"/>
</dbReference>
<dbReference type="PANTHER" id="PTHR23324">
    <property type="entry name" value="SEC14 RELATED PROTEIN"/>
    <property type="match status" value="1"/>
</dbReference>
<reference evidence="2 3" key="1">
    <citation type="submission" date="2015-12" db="EMBL/GenBank/DDBJ databases">
        <title>The genome of Folsomia candida.</title>
        <authorList>
            <person name="Faddeeva A."/>
            <person name="Derks M.F."/>
            <person name="Anvar Y."/>
            <person name="Smit S."/>
            <person name="Van Straalen N."/>
            <person name="Roelofs D."/>
        </authorList>
    </citation>
    <scope>NUCLEOTIDE SEQUENCE [LARGE SCALE GENOMIC DNA]</scope>
    <source>
        <strain evidence="2 3">VU population</strain>
        <tissue evidence="2">Whole body</tissue>
    </source>
</reference>
<dbReference type="GO" id="GO:0005737">
    <property type="term" value="C:cytoplasm"/>
    <property type="evidence" value="ECO:0007669"/>
    <property type="project" value="TreeGrafter"/>
</dbReference>
<dbReference type="InterPro" id="IPR051064">
    <property type="entry name" value="SEC14/CRAL-TRIO_domain"/>
</dbReference>
<dbReference type="PROSITE" id="PS50191">
    <property type="entry name" value="CRAL_TRIO"/>
    <property type="match status" value="1"/>
</dbReference>
<dbReference type="SUPFAM" id="SSF52087">
    <property type="entry name" value="CRAL/TRIO domain"/>
    <property type="match status" value="1"/>
</dbReference>
<dbReference type="OrthoDB" id="440711at2759"/>
<dbReference type="InterPro" id="IPR036273">
    <property type="entry name" value="CRAL/TRIO_N_dom_sf"/>
</dbReference>
<protein>
    <recommendedName>
        <fullName evidence="1">CRAL-TRIO domain-containing protein</fullName>
    </recommendedName>
</protein>
<proteinExistence type="predicted"/>
<keyword evidence="3" id="KW-1185">Reference proteome</keyword>
<dbReference type="Proteomes" id="UP000198287">
    <property type="component" value="Unassembled WGS sequence"/>
</dbReference>
<dbReference type="SUPFAM" id="SSF46938">
    <property type="entry name" value="CRAL/TRIO N-terminal domain"/>
    <property type="match status" value="1"/>
</dbReference>
<gene>
    <name evidence="2" type="ORF">Fcan01_14267</name>
</gene>
<comment type="caution">
    <text evidence="2">The sequence shown here is derived from an EMBL/GenBank/DDBJ whole genome shotgun (WGS) entry which is preliminary data.</text>
</comment>
<evidence type="ECO:0000259" key="1">
    <source>
        <dbReference type="PROSITE" id="PS50191"/>
    </source>
</evidence>